<organism evidence="2 3">
    <name type="scientific">Salipaludibacillus keqinensis</name>
    <dbReference type="NCBI Taxonomy" id="2045207"/>
    <lineage>
        <taxon>Bacteria</taxon>
        <taxon>Bacillati</taxon>
        <taxon>Bacillota</taxon>
        <taxon>Bacilli</taxon>
        <taxon>Bacillales</taxon>
        <taxon>Bacillaceae</taxon>
    </lineage>
</organism>
<dbReference type="InterPro" id="IPR036921">
    <property type="entry name" value="PurM-like_N_sf"/>
</dbReference>
<dbReference type="AlphaFoldDB" id="A0A323THR8"/>
<name>A0A323THR8_9BACI</name>
<feature type="domain" description="PurM-like N-terminal" evidence="1">
    <location>
        <begin position="17"/>
        <end position="131"/>
    </location>
</feature>
<dbReference type="OrthoDB" id="9805740at2"/>
<comment type="caution">
    <text evidence="2">The sequence shown here is derived from an EMBL/GenBank/DDBJ whole genome shotgun (WGS) entry which is preliminary data.</text>
</comment>
<dbReference type="Pfam" id="PF00586">
    <property type="entry name" value="AIRS"/>
    <property type="match status" value="1"/>
</dbReference>
<evidence type="ECO:0000313" key="2">
    <source>
        <dbReference type="EMBL" id="PYZ92173.1"/>
    </source>
</evidence>
<dbReference type="SUPFAM" id="SSF55326">
    <property type="entry name" value="PurM N-terminal domain-like"/>
    <property type="match status" value="1"/>
</dbReference>
<evidence type="ECO:0000313" key="3">
    <source>
        <dbReference type="Proteomes" id="UP000248214"/>
    </source>
</evidence>
<evidence type="ECO:0000259" key="1">
    <source>
        <dbReference type="Pfam" id="PF00586"/>
    </source>
</evidence>
<proteinExistence type="predicted"/>
<dbReference type="EMBL" id="PDOD01000004">
    <property type="protein sequence ID" value="PYZ92173.1"/>
    <property type="molecule type" value="Genomic_DNA"/>
</dbReference>
<accession>A0A323THR8</accession>
<dbReference type="RefSeq" id="WP_110610565.1">
    <property type="nucleotide sequence ID" value="NZ_PDOD01000004.1"/>
</dbReference>
<protein>
    <recommendedName>
        <fullName evidence="1">PurM-like N-terminal domain-containing protein</fullName>
    </recommendedName>
</protein>
<reference evidence="2 3" key="1">
    <citation type="submission" date="2017-10" db="EMBL/GenBank/DDBJ databases">
        <title>Bacillus sp. nov., a halophilic bacterium isolated from a Keqin Lake.</title>
        <authorList>
            <person name="Wang H."/>
        </authorList>
    </citation>
    <scope>NUCLEOTIDE SEQUENCE [LARGE SCALE GENOMIC DNA]</scope>
    <source>
        <strain evidence="2 3">KQ-12</strain>
    </source>
</reference>
<dbReference type="Proteomes" id="UP000248214">
    <property type="component" value="Unassembled WGS sequence"/>
</dbReference>
<gene>
    <name evidence="2" type="ORF">CR194_15125</name>
</gene>
<dbReference type="Gene3D" id="3.30.1330.10">
    <property type="entry name" value="PurM-like, N-terminal domain"/>
    <property type="match status" value="1"/>
</dbReference>
<keyword evidence="3" id="KW-1185">Reference proteome</keyword>
<dbReference type="InterPro" id="IPR016188">
    <property type="entry name" value="PurM-like_N"/>
</dbReference>
<sequence length="259" mass="28667">MYIDEPVKFMRKERDLTLIEMNPKQYLVIACDSDGGIGNKLQDTVNVSEETIAQFAVRVPLFEIIACGAKPFMVIDCLSVEMDPTGKKILSEIKRYVREAGITEDVQFNGSTEENVPTVQTGIGITVLGMVDKQHLSIGSSQLGDEVLCIGNPKSGPEHDIYTGDPEIVSLKDLLKLRKNHRVRDILPAGSKGVRYEAEQISQSTELDFVQNRETSIDFMQSAGPSTCVLVTTSKKSIKEITEQVQAPVHRIGELLKRS</sequence>